<dbReference type="OrthoDB" id="9989547at2759"/>
<name>A0A816DD90_9BILA</name>
<organism evidence="1 2">
    <name type="scientific">Rotaria magnacalcarata</name>
    <dbReference type="NCBI Taxonomy" id="392030"/>
    <lineage>
        <taxon>Eukaryota</taxon>
        <taxon>Metazoa</taxon>
        <taxon>Spiralia</taxon>
        <taxon>Gnathifera</taxon>
        <taxon>Rotifera</taxon>
        <taxon>Eurotatoria</taxon>
        <taxon>Bdelloidea</taxon>
        <taxon>Philodinida</taxon>
        <taxon>Philodinidae</taxon>
        <taxon>Rotaria</taxon>
    </lineage>
</organism>
<dbReference type="Proteomes" id="UP000663834">
    <property type="component" value="Unassembled WGS sequence"/>
</dbReference>
<evidence type="ECO:0000313" key="2">
    <source>
        <dbReference type="Proteomes" id="UP000663834"/>
    </source>
</evidence>
<gene>
    <name evidence="1" type="ORF">KQP761_LOCUS26501</name>
</gene>
<sequence length="609" mass="71718">MNKSTFESLPNEILLIIFRYLSSFQLCQAFLHVKNSRIEHLLTSIRHSLDISSMHYDQLYQFLSNINNDTTKRFTTLIDTLVLRGASTACLMLLNYLEKSSNDNQLFITMILPSIKQLVIFNAENYSYLSIEPLLTPLAFHKNTLQRLHLVFDRPTSYFSILSWLISSRISIYTIKLEVEKGYEFYSNDLVRDLNMKKFCWSDTIELSLSIQHSNEIMFLFRKGALPSIEHLNITNEEVYSILPEHINKPISSISFDKSQFNEIVDGTRLKSLFLRYIFLNDLIILMNSLTMPLLEKFILIDLYDHKIEEAWRISPFSSNGKWPFDNVDQYVDDLLFLDDDGVSFVKRSQLIIYTRPINILLEHKRTLHNHRFATHASMPIVTNRRRSLQLTCNEMDNPDQLLKTLQIVGSSHVNKLELIYRDDFINVLMISNYPSSCRLSFNHLRSMTFKSKTERIKEAERVYIVKQILDSSPNLSHIETEWNGSRHCSQRYSNLQHVHLLLERLCRQAKEPFDIDRLNQLAPNLCCLEISGGYLIFNENLSQFIFKIIRRFDQLVYLTLIKNDLYRSKPGTKIFFKERLIEIDNGRLFHSKDIQITFPQLDRLYIWI</sequence>
<reference evidence="1" key="1">
    <citation type="submission" date="2021-02" db="EMBL/GenBank/DDBJ databases">
        <authorList>
            <person name="Nowell W R."/>
        </authorList>
    </citation>
    <scope>NUCLEOTIDE SEQUENCE</scope>
</reference>
<evidence type="ECO:0000313" key="1">
    <source>
        <dbReference type="EMBL" id="CAF1632611.1"/>
    </source>
</evidence>
<dbReference type="AlphaFoldDB" id="A0A816DD90"/>
<comment type="caution">
    <text evidence="1">The sequence shown here is derived from an EMBL/GenBank/DDBJ whole genome shotgun (WGS) entry which is preliminary data.</text>
</comment>
<protein>
    <recommendedName>
        <fullName evidence="3">F-box domain-containing protein</fullName>
    </recommendedName>
</protein>
<evidence type="ECO:0008006" key="3">
    <source>
        <dbReference type="Google" id="ProtNLM"/>
    </source>
</evidence>
<proteinExistence type="predicted"/>
<dbReference type="EMBL" id="CAJNOW010014406">
    <property type="protein sequence ID" value="CAF1632611.1"/>
    <property type="molecule type" value="Genomic_DNA"/>
</dbReference>
<accession>A0A816DD90</accession>